<comment type="similarity">
    <text evidence="2">Belongs to the resistance-nodulation-cell division (RND) (TC 2.A.6) family.</text>
</comment>
<evidence type="ECO:0000256" key="4">
    <source>
        <dbReference type="ARBA" id="ARBA00022475"/>
    </source>
</evidence>
<evidence type="ECO:0000256" key="1">
    <source>
        <dbReference type="ARBA" id="ARBA00004651"/>
    </source>
</evidence>
<keyword evidence="5" id="KW-0812">Transmembrane</keyword>
<organism evidence="8 9">
    <name type="scientific">Mucilaginibacter ginkgonis</name>
    <dbReference type="NCBI Taxonomy" id="2682091"/>
    <lineage>
        <taxon>Bacteria</taxon>
        <taxon>Pseudomonadati</taxon>
        <taxon>Bacteroidota</taxon>
        <taxon>Sphingobacteriia</taxon>
        <taxon>Sphingobacteriales</taxon>
        <taxon>Sphingobacteriaceae</taxon>
        <taxon>Mucilaginibacter</taxon>
    </lineage>
</organism>
<dbReference type="InterPro" id="IPR004763">
    <property type="entry name" value="CusA-like"/>
</dbReference>
<sequence>MNKFIKGIIQFSLKNRFFVFFMTLVLIALGVWSYSNTPIESFPDVTNTQIIIIAQWPGRSAEEVEKMITIPLETVLNSVQSKSNLRTTSSFGLSYVRIIFDDGVDDAFARQQVLSRLSNADLPDGVKPEVEPPYGPTGEIYRYTLKSKTKSLHDLTAIQDWVLDRQFKAVPGVADVNSFGGEEKTYEVSVNPSLLRKYELTSLDVYNAINRSNINVGGDVIEKNDQAYVVRGIGLINNIDEISNIIIKNVNNVPILAKDVADIKESGLPRLGQVGRDKQNDMIEGIIVMRKGENPAEVLDRVHAKIKDLNENVLPKDVKIDTFYDRTNLMDFTTETVIHNLIEGIVLVTVIVFLFMADWRTTVTVALVIPLALLFAFICLRIKGMSANLLSMGAIDFGIIIDGAVVMVEGIFVALDHKAHAVGMPKFNRLAKLSIFKNVGTEMGKAIFFSKVIILTCLVPIFAFQKVEGKLFSPLAYTLGFALLGALILTLTLVPALSSILLNKNVKEKHNPVVLFFENGVRRMFNFTYKNQKLSLIVSVVFMVLTFASAKLLGTEFLPQLNEGALWVTAQLPMSTSLESSVNITNKMRQILAGYPEVKQTLSQVGRTNDGTDPKGFFNVQIQVDLKPKKEWKRGITQDELIADMYKKLSEYPGIIYNFSQPISDNVAEAVAGVPASMAVKIFGPDFEVLDKKADAVVNVLKHIQGVEDLGVLRNLGQPEFRIELDQRKMALYGVSVADANAVIEMAIGGKAASVLYEGERKFDIRVRYQKQFRDTQDKIRNLMIPTLSGSRISLQEISTIKILTGPAFIYRDNNSRYIAVKFSVRGRDLGSTIAEAQNKVGDAVKLDHGYSFTWNGEFENQIRASNTLSHVVPICLLVIFLLLFMTFGNAKDAFLVILNVPFALIGGILALHLTGINFSISAGIGFIALFGVCIQNGVILISVFKKNMEAGMQLNEAILDGVISRVRPVVMTALMAAIGLMPAAVSTGIGSETQKPLAIVVIGGLVTSTILTLLILPIIYAMVWRLIHRRENRKLLKKIGAIQGGA</sequence>
<accession>A0A6I4HXU1</accession>
<keyword evidence="6" id="KW-1133">Transmembrane helix</keyword>
<keyword evidence="3" id="KW-0813">Transport</keyword>
<keyword evidence="4" id="KW-1003">Cell membrane</keyword>
<dbReference type="SUPFAM" id="SSF82693">
    <property type="entry name" value="Multidrug efflux transporter AcrB pore domain, PN1, PN2, PC1 and PC2 subdomains"/>
    <property type="match status" value="3"/>
</dbReference>
<gene>
    <name evidence="8" type="ORF">GO620_006715</name>
</gene>
<evidence type="ECO:0000256" key="5">
    <source>
        <dbReference type="ARBA" id="ARBA00022692"/>
    </source>
</evidence>
<dbReference type="InterPro" id="IPR001036">
    <property type="entry name" value="Acrflvin-R"/>
</dbReference>
<evidence type="ECO:0000313" key="8">
    <source>
        <dbReference type="EMBL" id="QQL51137.1"/>
    </source>
</evidence>
<keyword evidence="9" id="KW-1185">Reference proteome</keyword>
<dbReference type="Gene3D" id="3.30.70.1320">
    <property type="entry name" value="Multidrug efflux transporter AcrB pore domain like"/>
    <property type="match status" value="1"/>
</dbReference>
<reference evidence="8 9" key="1">
    <citation type="submission" date="2020-12" db="EMBL/GenBank/DDBJ databases">
        <title>HMF7856_wgs.fasta genome submission.</title>
        <authorList>
            <person name="Kang H."/>
            <person name="Kim H."/>
            <person name="Joh K."/>
        </authorList>
    </citation>
    <scope>NUCLEOTIDE SEQUENCE [LARGE SCALE GENOMIC DNA]</scope>
    <source>
        <strain evidence="8 9">HMF7856</strain>
    </source>
</reference>
<dbReference type="GO" id="GO:0008324">
    <property type="term" value="F:monoatomic cation transmembrane transporter activity"/>
    <property type="evidence" value="ECO:0007669"/>
    <property type="project" value="InterPro"/>
</dbReference>
<dbReference type="RefSeq" id="WP_157523711.1">
    <property type="nucleotide sequence ID" value="NZ_CP066775.1"/>
</dbReference>
<dbReference type="Gene3D" id="1.20.1640.10">
    <property type="entry name" value="Multidrug efflux transporter AcrB transmembrane domain"/>
    <property type="match status" value="2"/>
</dbReference>
<dbReference type="InterPro" id="IPR027463">
    <property type="entry name" value="AcrB_DN_DC_subdom"/>
</dbReference>
<dbReference type="EMBL" id="CP066775">
    <property type="protein sequence ID" value="QQL51137.1"/>
    <property type="molecule type" value="Genomic_DNA"/>
</dbReference>
<dbReference type="AlphaFoldDB" id="A0A6I4HXU1"/>
<dbReference type="PANTHER" id="PTHR32063:SF12">
    <property type="entry name" value="CATION EFFLUX SYSTEM PROTEIN"/>
    <property type="match status" value="1"/>
</dbReference>
<dbReference type="PRINTS" id="PR00702">
    <property type="entry name" value="ACRIFLAVINRP"/>
</dbReference>
<dbReference type="GO" id="GO:0005886">
    <property type="term" value="C:plasma membrane"/>
    <property type="evidence" value="ECO:0007669"/>
    <property type="project" value="UniProtKB-SubCell"/>
</dbReference>
<dbReference type="NCBIfam" id="TIGR00914">
    <property type="entry name" value="2A0601"/>
    <property type="match status" value="1"/>
</dbReference>
<evidence type="ECO:0000256" key="6">
    <source>
        <dbReference type="ARBA" id="ARBA00022989"/>
    </source>
</evidence>
<protein>
    <submittedName>
        <fullName evidence="8">Efflux RND transporter permease subunit</fullName>
    </submittedName>
</protein>
<dbReference type="SUPFAM" id="SSF82866">
    <property type="entry name" value="Multidrug efflux transporter AcrB transmembrane domain"/>
    <property type="match status" value="2"/>
</dbReference>
<dbReference type="Gene3D" id="3.30.70.1430">
    <property type="entry name" value="Multidrug efflux transporter AcrB pore domain"/>
    <property type="match status" value="2"/>
</dbReference>
<dbReference type="GO" id="GO:0042910">
    <property type="term" value="F:xenobiotic transmembrane transporter activity"/>
    <property type="evidence" value="ECO:0007669"/>
    <property type="project" value="TreeGrafter"/>
</dbReference>
<name>A0A6I4HXU1_9SPHI</name>
<evidence type="ECO:0000256" key="2">
    <source>
        <dbReference type="ARBA" id="ARBA00010942"/>
    </source>
</evidence>
<dbReference type="KEGG" id="mgik:GO620_006715"/>
<evidence type="ECO:0000256" key="7">
    <source>
        <dbReference type="ARBA" id="ARBA00023136"/>
    </source>
</evidence>
<comment type="subcellular location">
    <subcellularLocation>
        <location evidence="1">Cell membrane</location>
        <topology evidence="1">Multi-pass membrane protein</topology>
    </subcellularLocation>
</comment>
<proteinExistence type="inferred from homology"/>
<keyword evidence="7" id="KW-0472">Membrane</keyword>
<evidence type="ECO:0000313" key="9">
    <source>
        <dbReference type="Proteomes" id="UP000429232"/>
    </source>
</evidence>
<dbReference type="SUPFAM" id="SSF82714">
    <property type="entry name" value="Multidrug efflux transporter AcrB TolC docking domain, DN and DC subdomains"/>
    <property type="match status" value="2"/>
</dbReference>
<dbReference type="PANTHER" id="PTHR32063">
    <property type="match status" value="1"/>
</dbReference>
<dbReference type="Proteomes" id="UP000429232">
    <property type="component" value="Chromosome"/>
</dbReference>
<dbReference type="Gene3D" id="3.30.70.1440">
    <property type="entry name" value="Multidrug efflux transporter AcrB pore domain"/>
    <property type="match status" value="1"/>
</dbReference>
<evidence type="ECO:0000256" key="3">
    <source>
        <dbReference type="ARBA" id="ARBA00022448"/>
    </source>
</evidence>
<dbReference type="Pfam" id="PF00873">
    <property type="entry name" value="ACR_tran"/>
    <property type="match status" value="1"/>
</dbReference>
<dbReference type="Gene3D" id="3.30.2090.10">
    <property type="entry name" value="Multidrug efflux transporter AcrB TolC docking domain, DN and DC subdomains"/>
    <property type="match status" value="2"/>
</dbReference>